<dbReference type="EMBL" id="KV748944">
    <property type="protein sequence ID" value="OCL12009.1"/>
    <property type="molecule type" value="Genomic_DNA"/>
</dbReference>
<evidence type="ECO:0000313" key="3">
    <source>
        <dbReference type="Proteomes" id="UP000250140"/>
    </source>
</evidence>
<keyword evidence="1" id="KW-0812">Transmembrane</keyword>
<sequence length="610" mass="69033">MSRATNWLSTVSSVAAALVGMATLLTVYIAALQLSSQNRVYRLGLSWRSLGLWKSKVAKSALRLAFLVRKQWKPSIIFPPGFPKASNSDVEESDHVQAKASWVNFMQALALSPDNGALYEMQDAPELVNGIVPMQWTGKDLVGICSILGFQSHESKPSFTSPMPLPMQWSGPLGWMQFRSNSNGCVAEFRRKMHMFNQISENMHRYWQSYDMPHESYFLRSRLWNSINGFCLPDDGTLYLGGADKHERPQEAEDEPDLSQAQLLQHLTSSDLSEQDIMRTLFGKKENRPKALRREVERNGLAQAKRPPEKDMAKFLDAMLRNTMDSLNKIQVLRPCPGLLSVSVQGELAYSRGLRIEKCKEYDRKYTEPEDVDTLKHPHKLGNLYMDEGILALMKEALLLLKPDGFYFSPTCALYHDVWQAYKHIEEQSNKLMQIFPDSCNLQPPQNETCLYYAMNLCNELQKTRKTARAVFSVDDMRLLAKASCALKPIISSQQNDHGNDLVWAMLSCPELSSDLRKLLEATNLSEFLAAKAKSENGILDCTSLPGMDHAVNEKAGKYNILLVRDGEFTGTQILAALSDVFVTYFWIEKKWVTDVVAYNHTIPQSVTMC</sequence>
<name>A0A8E2F7T6_9PEZI</name>
<keyword evidence="1" id="KW-0472">Membrane</keyword>
<evidence type="ECO:0000313" key="2">
    <source>
        <dbReference type="EMBL" id="OCL12009.1"/>
    </source>
</evidence>
<keyword evidence="1" id="KW-1133">Transmembrane helix</keyword>
<protein>
    <submittedName>
        <fullName evidence="2">Uncharacterized protein</fullName>
    </submittedName>
</protein>
<reference evidence="2 3" key="1">
    <citation type="journal article" date="2016" name="Nat. Commun.">
        <title>Ectomycorrhizal ecology is imprinted in the genome of the dominant symbiotic fungus Cenococcum geophilum.</title>
        <authorList>
            <consortium name="DOE Joint Genome Institute"/>
            <person name="Peter M."/>
            <person name="Kohler A."/>
            <person name="Ohm R.A."/>
            <person name="Kuo A."/>
            <person name="Krutzmann J."/>
            <person name="Morin E."/>
            <person name="Arend M."/>
            <person name="Barry K.W."/>
            <person name="Binder M."/>
            <person name="Choi C."/>
            <person name="Clum A."/>
            <person name="Copeland A."/>
            <person name="Grisel N."/>
            <person name="Haridas S."/>
            <person name="Kipfer T."/>
            <person name="LaButti K."/>
            <person name="Lindquist E."/>
            <person name="Lipzen A."/>
            <person name="Maire R."/>
            <person name="Meier B."/>
            <person name="Mihaltcheva S."/>
            <person name="Molinier V."/>
            <person name="Murat C."/>
            <person name="Poggeler S."/>
            <person name="Quandt C.A."/>
            <person name="Sperisen C."/>
            <person name="Tritt A."/>
            <person name="Tisserant E."/>
            <person name="Crous P.W."/>
            <person name="Henrissat B."/>
            <person name="Nehls U."/>
            <person name="Egli S."/>
            <person name="Spatafora J.W."/>
            <person name="Grigoriev I.V."/>
            <person name="Martin F.M."/>
        </authorList>
    </citation>
    <scope>NUCLEOTIDE SEQUENCE [LARGE SCALE GENOMIC DNA]</scope>
    <source>
        <strain evidence="2 3">CBS 207.34</strain>
    </source>
</reference>
<dbReference type="AlphaFoldDB" id="A0A8E2F7T6"/>
<evidence type="ECO:0000256" key="1">
    <source>
        <dbReference type="SAM" id="Phobius"/>
    </source>
</evidence>
<dbReference type="Proteomes" id="UP000250140">
    <property type="component" value="Unassembled WGS sequence"/>
</dbReference>
<proteinExistence type="predicted"/>
<feature type="transmembrane region" description="Helical" evidence="1">
    <location>
        <begin position="7"/>
        <end position="31"/>
    </location>
</feature>
<keyword evidence="3" id="KW-1185">Reference proteome</keyword>
<accession>A0A8E2F7T6</accession>
<gene>
    <name evidence="2" type="ORF">AOQ84DRAFT_421518</name>
</gene>
<dbReference type="OrthoDB" id="3938979at2759"/>
<organism evidence="2 3">
    <name type="scientific">Glonium stellatum</name>
    <dbReference type="NCBI Taxonomy" id="574774"/>
    <lineage>
        <taxon>Eukaryota</taxon>
        <taxon>Fungi</taxon>
        <taxon>Dikarya</taxon>
        <taxon>Ascomycota</taxon>
        <taxon>Pezizomycotina</taxon>
        <taxon>Dothideomycetes</taxon>
        <taxon>Pleosporomycetidae</taxon>
        <taxon>Gloniales</taxon>
        <taxon>Gloniaceae</taxon>
        <taxon>Glonium</taxon>
    </lineage>
</organism>